<name>A0AAJ0FK22_9PEZI</name>
<proteinExistence type="predicted"/>
<dbReference type="RefSeq" id="XP_060279878.1">
    <property type="nucleotide sequence ID" value="XM_060431900.1"/>
</dbReference>
<reference evidence="2" key="1">
    <citation type="submission" date="2023-06" db="EMBL/GenBank/DDBJ databases">
        <title>Genome-scale phylogeny and comparative genomics of the fungal order Sordariales.</title>
        <authorList>
            <consortium name="Lawrence Berkeley National Laboratory"/>
            <person name="Hensen N."/>
            <person name="Bonometti L."/>
            <person name="Westerberg I."/>
            <person name="Brannstrom I.O."/>
            <person name="Guillou S."/>
            <person name="Cros-Aarteil S."/>
            <person name="Calhoun S."/>
            <person name="Haridas S."/>
            <person name="Kuo A."/>
            <person name="Mondo S."/>
            <person name="Pangilinan J."/>
            <person name="Riley R."/>
            <person name="Labutti K."/>
            <person name="Andreopoulos B."/>
            <person name="Lipzen A."/>
            <person name="Chen C."/>
            <person name="Yanf M."/>
            <person name="Daum C."/>
            <person name="Ng V."/>
            <person name="Clum A."/>
            <person name="Steindorff A."/>
            <person name="Ohm R."/>
            <person name="Martin F."/>
            <person name="Silar P."/>
            <person name="Natvig D."/>
            <person name="Lalanne C."/>
            <person name="Gautier V."/>
            <person name="Ament-Velasquez S.L."/>
            <person name="Kruys A."/>
            <person name="Hutchinson M.I."/>
            <person name="Powell A.J."/>
            <person name="Barry K."/>
            <person name="Miller A.N."/>
            <person name="Grigoriev I.V."/>
            <person name="Debuchy R."/>
            <person name="Gladieux P."/>
            <person name="Thoren M.H."/>
            <person name="Johannesson H."/>
        </authorList>
    </citation>
    <scope>NUCLEOTIDE SEQUENCE</scope>
    <source>
        <strain evidence="2">8032-3</strain>
    </source>
</reference>
<accession>A0AAJ0FK22</accession>
<evidence type="ECO:0000256" key="1">
    <source>
        <dbReference type="SAM" id="MobiDB-lite"/>
    </source>
</evidence>
<feature type="region of interest" description="Disordered" evidence="1">
    <location>
        <begin position="183"/>
        <end position="202"/>
    </location>
</feature>
<evidence type="ECO:0000313" key="3">
    <source>
        <dbReference type="Proteomes" id="UP001244011"/>
    </source>
</evidence>
<keyword evidence="3" id="KW-1185">Reference proteome</keyword>
<feature type="non-terminal residue" evidence="2">
    <location>
        <position position="345"/>
    </location>
</feature>
<protein>
    <submittedName>
        <fullName evidence="2">Uncharacterized protein</fullName>
    </submittedName>
</protein>
<dbReference type="AlphaFoldDB" id="A0AAJ0FK22"/>
<sequence length="345" mass="38960">MADADAEVILDFGGVNLKTLYDTKNGATDVYEYLQQVITNYNTLEPQISDATRDELITIRDQLMLLSLPAGAEYIVLNKNMKPAPNMRPDQHIRREFMKTWLDKPKPAGASKFSVLAKESPHYWSKQDVKRPYWNPYDLLGLFLSKMGPAPGHGAADMHNFYLPLTAVYARFCQWIGGNMEPATVPPEDPTKRKKGPKGKGVGDPSYFYQCTWDPTTGDFFLGATLAGYAYGGGNETGTWEETLKLKRYDLLNNFHQFPGTWEYPAAPTHEIQQKTTRFGNCGETYPYLEMLGPHVNDVEDRRRIHGLALQRDFSSVVEYSTPDFFRFLGPPCINCQALLSFAGI</sequence>
<comment type="caution">
    <text evidence="2">The sequence shown here is derived from an EMBL/GenBank/DDBJ whole genome shotgun (WGS) entry which is preliminary data.</text>
</comment>
<evidence type="ECO:0000313" key="2">
    <source>
        <dbReference type="EMBL" id="KAK1763665.1"/>
    </source>
</evidence>
<organism evidence="2 3">
    <name type="scientific">Phialemonium atrogriseum</name>
    <dbReference type="NCBI Taxonomy" id="1093897"/>
    <lineage>
        <taxon>Eukaryota</taxon>
        <taxon>Fungi</taxon>
        <taxon>Dikarya</taxon>
        <taxon>Ascomycota</taxon>
        <taxon>Pezizomycotina</taxon>
        <taxon>Sordariomycetes</taxon>
        <taxon>Sordariomycetidae</taxon>
        <taxon>Cephalothecales</taxon>
        <taxon>Cephalothecaceae</taxon>
        <taxon>Phialemonium</taxon>
    </lineage>
</organism>
<dbReference type="EMBL" id="MU839025">
    <property type="protein sequence ID" value="KAK1763665.1"/>
    <property type="molecule type" value="Genomic_DNA"/>
</dbReference>
<dbReference type="GeneID" id="85315087"/>
<gene>
    <name evidence="2" type="ORF">QBC33DRAFT_596826</name>
</gene>
<dbReference type="Proteomes" id="UP001244011">
    <property type="component" value="Unassembled WGS sequence"/>
</dbReference>